<accession>A0A367ZQP2</accession>
<dbReference type="SUPFAM" id="SSF52540">
    <property type="entry name" value="P-loop containing nucleoside triphosphate hydrolases"/>
    <property type="match status" value="1"/>
</dbReference>
<dbReference type="PANTHER" id="PTHR30486:SF6">
    <property type="entry name" value="TYPE IV PILUS RETRACTATION ATPASE PILT"/>
    <property type="match status" value="1"/>
</dbReference>
<dbReference type="Pfam" id="PF00437">
    <property type="entry name" value="T2SSE"/>
    <property type="match status" value="1"/>
</dbReference>
<dbReference type="Gene3D" id="3.40.50.300">
    <property type="entry name" value="P-loop containing nucleotide triphosphate hydrolases"/>
    <property type="match status" value="1"/>
</dbReference>
<proteinExistence type="inferred from homology"/>
<dbReference type="InterPro" id="IPR050921">
    <property type="entry name" value="T4SS_GSP_E_ATPase"/>
</dbReference>
<dbReference type="InterPro" id="IPR001482">
    <property type="entry name" value="T2SS/T4SS_dom"/>
</dbReference>
<comment type="similarity">
    <text evidence="1">Belongs to the GSP E family.</text>
</comment>
<gene>
    <name evidence="3" type="ORF">OZSIB_3106</name>
</gene>
<dbReference type="InterPro" id="IPR027417">
    <property type="entry name" value="P-loop_NTPase"/>
</dbReference>
<protein>
    <submittedName>
        <fullName evidence="3">Twitching motility protein PilT</fullName>
    </submittedName>
</protein>
<evidence type="ECO:0000256" key="1">
    <source>
        <dbReference type="ARBA" id="ARBA00006611"/>
    </source>
</evidence>
<comment type="caution">
    <text evidence="3">The sequence shown here is derived from an EMBL/GenBank/DDBJ whole genome shotgun (WGS) entry which is preliminary data.</text>
</comment>
<dbReference type="EMBL" id="QOQW01000006">
    <property type="protein sequence ID" value="RCK80360.1"/>
    <property type="molecule type" value="Genomic_DNA"/>
</dbReference>
<dbReference type="Gene3D" id="3.30.450.90">
    <property type="match status" value="1"/>
</dbReference>
<dbReference type="AlphaFoldDB" id="A0A367ZQP2"/>
<reference evidence="3 4" key="1">
    <citation type="submission" date="2018-05" db="EMBL/GenBank/DDBJ databases">
        <title>A metagenomic window into the 2 km-deep terrestrial subsurface aquifer revealed taxonomically and functionally diverse microbial community comprising novel uncultured bacterial lineages.</title>
        <authorList>
            <person name="Kadnikov V.V."/>
            <person name="Mardanov A.V."/>
            <person name="Beletsky A.V."/>
            <person name="Banks D."/>
            <person name="Pimenov N.V."/>
            <person name="Frank Y.A."/>
            <person name="Karnachuk O.V."/>
            <person name="Ravin N.V."/>
        </authorList>
    </citation>
    <scope>NUCLEOTIDE SEQUENCE [LARGE SCALE GENOMIC DNA]</scope>
    <source>
        <strain evidence="3">BY5</strain>
    </source>
</reference>
<evidence type="ECO:0000313" key="4">
    <source>
        <dbReference type="Proteomes" id="UP000252355"/>
    </source>
</evidence>
<name>A0A367ZQP2_9BACT</name>
<evidence type="ECO:0000259" key="2">
    <source>
        <dbReference type="Pfam" id="PF00437"/>
    </source>
</evidence>
<dbReference type="GO" id="GO:0016887">
    <property type="term" value="F:ATP hydrolysis activity"/>
    <property type="evidence" value="ECO:0007669"/>
    <property type="project" value="InterPro"/>
</dbReference>
<dbReference type="PANTHER" id="PTHR30486">
    <property type="entry name" value="TWITCHING MOTILITY PROTEIN PILT"/>
    <property type="match status" value="1"/>
</dbReference>
<sequence>MDLKNLLAKIHQQGATELHLKAGSPPLIRQNRFLRKIDLPALTPDDLKDVLQTALPEEERKRLPALRFHEVNVFGEPPCNYRLQVLQAQGEFIVIIRIIAATVPGWPELGFPFALEPLTKAAMGLFILAGPARSGISTSLASFVERINQNRPSHILVIEDPIEYTFEPKKARISHRQFKKDIQSVEQGINFAKRMDVDVLVLGDLKRELPFGNILDFVAGGHFVVLSMQTLGVQNTVEKILYSFPESDREHAANVLAHSLLGICSQALLHSPTQNRMVPVHEVMLVNNTLRQIIQKGRTAQIDPNLRSAGEGSQPFDVPLAKLVRDQVLPKEAVDAFLASFRGGK</sequence>
<organism evidence="3 4">
    <name type="scientific">Candidatus Ozemobacter sibiricus</name>
    <dbReference type="NCBI Taxonomy" id="2268124"/>
    <lineage>
        <taxon>Bacteria</taxon>
        <taxon>Candidatus Ozemobacteria</taxon>
        <taxon>Candidatus Ozemobacterales</taxon>
        <taxon>Candidatus Ozemobacteraceae</taxon>
        <taxon>Candidatus Ozemobacter</taxon>
    </lineage>
</organism>
<dbReference type="Proteomes" id="UP000252355">
    <property type="component" value="Unassembled WGS sequence"/>
</dbReference>
<feature type="domain" description="Bacterial type II secretion system protein E" evidence="2">
    <location>
        <begin position="119"/>
        <end position="270"/>
    </location>
</feature>
<evidence type="ECO:0000313" key="3">
    <source>
        <dbReference type="EMBL" id="RCK80360.1"/>
    </source>
</evidence>